<gene>
    <name evidence="1" type="ORF">BBD42_15740</name>
</gene>
<dbReference type="EMBL" id="CP016808">
    <property type="protein sequence ID" value="ANY70764.1"/>
    <property type="molecule type" value="Genomic_DNA"/>
</dbReference>
<reference evidence="1" key="1">
    <citation type="submission" date="2016-08" db="EMBL/GenBank/DDBJ databases">
        <title>Complete Genome Seqeunce of Paenibacillus sp. BIHB 4019 from tea rhizoplane.</title>
        <authorList>
            <person name="Thakur R."/>
            <person name="Swarnkar M.K."/>
            <person name="Gulati A."/>
        </authorList>
    </citation>
    <scope>NUCLEOTIDE SEQUENCE [LARGE SCALE GENOMIC DNA]</scope>
    <source>
        <strain evidence="1">BIHB4019</strain>
    </source>
</reference>
<name>A0A1B2DSS2_9BACL</name>
<organism evidence="1">
    <name type="scientific">Paenibacillus sp. BIHB 4019</name>
    <dbReference type="NCBI Taxonomy" id="1870819"/>
    <lineage>
        <taxon>Bacteria</taxon>
        <taxon>Bacillati</taxon>
        <taxon>Bacillota</taxon>
        <taxon>Bacilli</taxon>
        <taxon>Bacillales</taxon>
        <taxon>Paenibacillaceae</taxon>
        <taxon>Paenibacillus</taxon>
    </lineage>
</organism>
<proteinExistence type="predicted"/>
<dbReference type="InterPro" id="IPR036237">
    <property type="entry name" value="Xyl_isomerase-like_sf"/>
</dbReference>
<evidence type="ECO:0008006" key="2">
    <source>
        <dbReference type="Google" id="ProtNLM"/>
    </source>
</evidence>
<dbReference type="SUPFAM" id="SSF51658">
    <property type="entry name" value="Xylose isomerase-like"/>
    <property type="match status" value="1"/>
</dbReference>
<dbReference type="Gene3D" id="3.20.20.150">
    <property type="entry name" value="Divalent-metal-dependent TIM barrel enzymes"/>
    <property type="match status" value="1"/>
</dbReference>
<accession>A0A1B2DSS2</accession>
<evidence type="ECO:0000313" key="1">
    <source>
        <dbReference type="EMBL" id="ANY70764.1"/>
    </source>
</evidence>
<sequence length="276" mass="31205">MSWWGMEQVPDFAADTTAEKIRRIAGAGFDGINGFIPEPEHVAEWKELLPQHQLELSVNAYPASAAEMESFLEKAVRFGGISFINAQVMTPFVTGTEAESLLGAIKKLSRQAGIPVYVETHRGTITQDLIRTARYVRNLGQLDLTIDFSHYVLAGEMRSVRPEAEELLQELLVHTSSIHARVSNGEQIQIGMEHEEAKAMLPLFERWWRKGMEQWLLRSQTGDSFPFVCELGPPPYAMTCHTGEDRGEGTTVELSDRWRESLLYAERARRLWDSLA</sequence>
<protein>
    <recommendedName>
        <fullName evidence="2">Xylose isomerase</fullName>
    </recommendedName>
</protein>
<dbReference type="AlphaFoldDB" id="A0A1B2DSS2"/>